<accession>A0ABV8DP94</accession>
<dbReference type="Proteomes" id="UP001595696">
    <property type="component" value="Unassembled WGS sequence"/>
</dbReference>
<keyword evidence="2" id="KW-1185">Reference proteome</keyword>
<name>A0ABV8DP94_9NOCA</name>
<proteinExistence type="predicted"/>
<gene>
    <name evidence="1" type="ORF">ACFO0B_07295</name>
</gene>
<reference evidence="2" key="1">
    <citation type="journal article" date="2019" name="Int. J. Syst. Evol. Microbiol.">
        <title>The Global Catalogue of Microorganisms (GCM) 10K type strain sequencing project: providing services to taxonomists for standard genome sequencing and annotation.</title>
        <authorList>
            <consortium name="The Broad Institute Genomics Platform"/>
            <consortium name="The Broad Institute Genome Sequencing Center for Infectious Disease"/>
            <person name="Wu L."/>
            <person name="Ma J."/>
        </authorList>
    </citation>
    <scope>NUCLEOTIDE SEQUENCE [LARGE SCALE GENOMIC DNA]</scope>
    <source>
        <strain evidence="2">CGMCC 4.7330</strain>
    </source>
</reference>
<protein>
    <submittedName>
        <fullName evidence="1">Uncharacterized protein</fullName>
    </submittedName>
</protein>
<dbReference type="RefSeq" id="WP_378611543.1">
    <property type="nucleotide sequence ID" value="NZ_JBHSAX010000006.1"/>
</dbReference>
<sequence>MSTDIEHGGRVFREAWISGVTTHFPGTPKDGYITPWESTPDWERASAAAVYRQVAEFIEATDGAVTQLAPELKGQFVAICWIGQIYARIPEPKPGYVAAWDQLPEWQRKTDIGIFETIEREVAAAKEG</sequence>
<evidence type="ECO:0000313" key="1">
    <source>
        <dbReference type="EMBL" id="MFC3961790.1"/>
    </source>
</evidence>
<evidence type="ECO:0000313" key="2">
    <source>
        <dbReference type="Proteomes" id="UP001595696"/>
    </source>
</evidence>
<comment type="caution">
    <text evidence="1">The sequence shown here is derived from an EMBL/GenBank/DDBJ whole genome shotgun (WGS) entry which is preliminary data.</text>
</comment>
<dbReference type="EMBL" id="JBHSAX010000006">
    <property type="protein sequence ID" value="MFC3961790.1"/>
    <property type="molecule type" value="Genomic_DNA"/>
</dbReference>
<organism evidence="1 2">
    <name type="scientific">Nocardia jiangsuensis</name>
    <dbReference type="NCBI Taxonomy" id="1691563"/>
    <lineage>
        <taxon>Bacteria</taxon>
        <taxon>Bacillati</taxon>
        <taxon>Actinomycetota</taxon>
        <taxon>Actinomycetes</taxon>
        <taxon>Mycobacteriales</taxon>
        <taxon>Nocardiaceae</taxon>
        <taxon>Nocardia</taxon>
    </lineage>
</organism>